<reference evidence="1" key="2">
    <citation type="journal article" date="2021" name="PeerJ">
        <title>Extensive microbial diversity within the chicken gut microbiome revealed by metagenomics and culture.</title>
        <authorList>
            <person name="Gilroy R."/>
            <person name="Ravi A."/>
            <person name="Getino M."/>
            <person name="Pursley I."/>
            <person name="Horton D.L."/>
            <person name="Alikhan N.F."/>
            <person name="Baker D."/>
            <person name="Gharbi K."/>
            <person name="Hall N."/>
            <person name="Watson M."/>
            <person name="Adriaenssens E.M."/>
            <person name="Foster-Nyarko E."/>
            <person name="Jarju S."/>
            <person name="Secka A."/>
            <person name="Antonio M."/>
            <person name="Oren A."/>
            <person name="Chaudhuri R.R."/>
            <person name="La Ragione R."/>
            <person name="Hildebrand F."/>
            <person name="Pallen M.J."/>
        </authorList>
    </citation>
    <scope>NUCLEOTIDE SEQUENCE</scope>
    <source>
        <strain evidence="1">CHK183-6373</strain>
    </source>
</reference>
<accession>A0A9D1TD04</accession>
<dbReference type="InterPro" id="IPR025664">
    <property type="entry name" value="Spore_III_AC/AD"/>
</dbReference>
<organism evidence="1 2">
    <name type="scientific">Candidatus Ornithocaccomicrobium faecavium</name>
    <dbReference type="NCBI Taxonomy" id="2840890"/>
    <lineage>
        <taxon>Bacteria</taxon>
        <taxon>Bacillati</taxon>
        <taxon>Bacillota</taxon>
        <taxon>Clostridia</taxon>
        <taxon>Candidatus Ornithocaccomicrobium</taxon>
    </lineage>
</organism>
<proteinExistence type="predicted"/>
<evidence type="ECO:0000313" key="1">
    <source>
        <dbReference type="EMBL" id="HIV27658.1"/>
    </source>
</evidence>
<gene>
    <name evidence="1" type="ORF">IAA64_06785</name>
</gene>
<reference evidence="1" key="1">
    <citation type="submission" date="2020-10" db="EMBL/GenBank/DDBJ databases">
        <authorList>
            <person name="Gilroy R."/>
        </authorList>
    </citation>
    <scope>NUCLEOTIDE SEQUENCE</scope>
    <source>
        <strain evidence="1">CHK183-6373</strain>
    </source>
</reference>
<dbReference type="Pfam" id="PF06686">
    <property type="entry name" value="SpoIIIAC"/>
    <property type="match status" value="1"/>
</dbReference>
<evidence type="ECO:0000313" key="2">
    <source>
        <dbReference type="Proteomes" id="UP000886884"/>
    </source>
</evidence>
<name>A0A9D1TD04_9FIRM</name>
<protein>
    <submittedName>
        <fullName evidence="1">Stage III sporulation protein AD</fullName>
    </submittedName>
</protein>
<dbReference type="Proteomes" id="UP000886884">
    <property type="component" value="Unassembled WGS sequence"/>
</dbReference>
<comment type="caution">
    <text evidence="1">The sequence shown here is derived from an EMBL/GenBank/DDBJ whole genome shotgun (WGS) entry which is preliminary data.</text>
</comment>
<sequence>MVLLVAVSFVCVALRANRPEMAVAVSVAAGVAALLLSLDDIRTAAGLVGDLAARAELAPEGLSLLLRAAGLSLLAEFGAAICRDSGEVALAVRIEVAARLALVALAAPLLLDVVQRVLSLL</sequence>
<dbReference type="AlphaFoldDB" id="A0A9D1TD04"/>
<dbReference type="EMBL" id="DVOT01000125">
    <property type="protein sequence ID" value="HIV27658.1"/>
    <property type="molecule type" value="Genomic_DNA"/>
</dbReference>